<evidence type="ECO:0000313" key="2">
    <source>
        <dbReference type="Proteomes" id="UP000659047"/>
    </source>
</evidence>
<dbReference type="RefSeq" id="WP_238714235.1">
    <property type="nucleotide sequence ID" value="NZ_JAEPBH010000030.1"/>
</dbReference>
<evidence type="ECO:0000313" key="1">
    <source>
        <dbReference type="EMBL" id="MBK4716021.1"/>
    </source>
</evidence>
<gene>
    <name evidence="1" type="ORF">JJB97_11950</name>
</gene>
<dbReference type="EMBL" id="JAEPBH010000030">
    <property type="protein sequence ID" value="MBK4716021.1"/>
    <property type="molecule type" value="Genomic_DNA"/>
</dbReference>
<proteinExistence type="predicted"/>
<sequence>MKRSQRATPAGGLAHLEYASEKTGVAGCVAAVAGALVHHTTLHECDFTGASLSLAQRCYSDFSTGQLKETQLQKTLFVNGEFNEASFENLLFYKTWISRCRFHRARLDSGFFMERTLPELYFSQATLHKITFLKSTLKNAVFTHPSRVSSFWVETQAEQARFANATLMFCSGAPLMNINFIYSRHRPQTPSTDVARPLKSPKSVNSPARDLLPLIIVR</sequence>
<accession>A0A8K0V386</accession>
<dbReference type="Proteomes" id="UP000659047">
    <property type="component" value="Unassembled WGS sequence"/>
</dbReference>
<protein>
    <submittedName>
        <fullName evidence="1">Pentapeptide repeat-containing protein</fullName>
    </submittedName>
</protein>
<organism evidence="1 2">
    <name type="scientific">Tenebrionibacter intestinalis</name>
    <dbReference type="NCBI Taxonomy" id="2799638"/>
    <lineage>
        <taxon>Bacteria</taxon>
        <taxon>Pseudomonadati</taxon>
        <taxon>Pseudomonadota</taxon>
        <taxon>Gammaproteobacteria</taxon>
        <taxon>Enterobacterales</taxon>
        <taxon>Enterobacteriaceae</taxon>
        <taxon>Tenebrionibacter/Tenebrionicola group</taxon>
        <taxon>Tenebrionibacter</taxon>
    </lineage>
</organism>
<comment type="caution">
    <text evidence="1">The sequence shown here is derived from an EMBL/GenBank/DDBJ whole genome shotgun (WGS) entry which is preliminary data.</text>
</comment>
<dbReference type="Gene3D" id="2.160.20.80">
    <property type="entry name" value="E3 ubiquitin-protein ligase SopA"/>
    <property type="match status" value="1"/>
</dbReference>
<reference evidence="1" key="1">
    <citation type="submission" date="2021-01" db="EMBL/GenBank/DDBJ databases">
        <title>Intestinitalea alba gen. nov., sp. nov., a novel genus of the family Enterobacteriaceae, isolated from the gut of the plastic-eating mealworm Tenebrio molitor L.</title>
        <authorList>
            <person name="Yang Y."/>
        </authorList>
    </citation>
    <scope>NUCLEOTIDE SEQUENCE</scope>
    <source>
        <strain evidence="1">BIT-L3</strain>
    </source>
</reference>
<keyword evidence="2" id="KW-1185">Reference proteome</keyword>
<dbReference type="SUPFAM" id="SSF141571">
    <property type="entry name" value="Pentapeptide repeat-like"/>
    <property type="match status" value="1"/>
</dbReference>
<name>A0A8K0V386_9ENTR</name>
<dbReference type="AlphaFoldDB" id="A0A8K0V386"/>